<dbReference type="RefSeq" id="WP_215217695.1">
    <property type="nucleotide sequence ID" value="NZ_CP075587.1"/>
</dbReference>
<evidence type="ECO:0000313" key="3">
    <source>
        <dbReference type="Proteomes" id="UP000826014"/>
    </source>
</evidence>
<feature type="region of interest" description="Disordered" evidence="1">
    <location>
        <begin position="81"/>
        <end position="101"/>
    </location>
</feature>
<evidence type="ECO:0000256" key="1">
    <source>
        <dbReference type="SAM" id="MobiDB-lite"/>
    </source>
</evidence>
<dbReference type="Proteomes" id="UP000826014">
    <property type="component" value="Chromosome"/>
</dbReference>
<gene>
    <name evidence="2" type="ORF">RHABOEDO_001734</name>
</gene>
<protein>
    <submittedName>
        <fullName evidence="2">Uncharacterized protein</fullName>
    </submittedName>
</protein>
<evidence type="ECO:0000313" key="2">
    <source>
        <dbReference type="EMBL" id="QYF49400.1"/>
    </source>
</evidence>
<sequence length="740" mass="85628">MNSTNLLLNISTMHGMNFLHANSNNNQSMVFLDQNQTIEKVDEVVKMRNFTASKHSFRTKRSLSTVPPSRFEKLMKLVNINDHPAGTHNDPQDNSPKSLEGLGENEFYPGVLTDAKKTIDQILLKPELLHQSEGKKEREDSTKAQWEDLTKALKVIYEYQCSTHFDSKNMEIMKGTLEKVGNFFSRTPITTEMRFLCFKNWVGVSSFNLKNLIGFNDLSQAKIYLIKLKEILSSSNEEIQNIVYKYANALFKYQFIEKCLDDGCIVKQDLFAVIEKTFNLCKESKEKSEYYFIRNALMSFEDILHATKDTAFKDEIVDKLKQGFDSLFKGLTSKEERIVKQLSYLIIKSIREKNLVSLFPFCKKTTVKDIYPYQKEISIKPIKVNVTSAVDWNHDLMKQIHGKLQDTYSHFIKEFGSVLDINSQEIKCNLYVASSNRLYEIFNYVLLEKSTGNGGVTECSYVGPLCIPTAAIYVKNNELWNLEHEFNHILLHLHAGLKVNHPMDKFGKYGRLDWLNEGLSYVLIPKNFLAESVKRTLIEKGLVRIKDIIEATRQNYQISYSFVEYLLTKQKPTLNKILIYTKNEKEDLLKKELEKLNSLERDYHTYLMTRWTLPENTRKSTTVELQMLATVNIQSISLDPLLNQTTKYLEEKWTPEKGREAVRKITYGSVITFGLASACLAYMSKQKGGKGKGGCNRLKAIRDRKGNQFMEKPPEIRLRNNRRNEFFRNDSKSLQRKGNT</sequence>
<keyword evidence="3" id="KW-1185">Reference proteome</keyword>
<name>A0ABX8V7H9_9BACT</name>
<accession>A0ABX8V7H9</accession>
<reference evidence="2 3" key="1">
    <citation type="journal article" date="2022" name="bioRxiv">
        <title>Ecology and evolution of chlamydial symbionts of arthropods.</title>
        <authorList>
            <person name="Halter T."/>
            <person name="Koestlbacher S."/>
            <person name="Collingro A."/>
            <person name="Sixt B.S."/>
            <person name="Toenshoff E.R."/>
            <person name="Hendrickx F."/>
            <person name="Kostanjsek R."/>
            <person name="Horn M."/>
        </authorList>
    </citation>
    <scope>NUCLEOTIDE SEQUENCE [LARGE SCALE GENOMIC DNA]</scope>
    <source>
        <strain evidence="2">W744xW776</strain>
    </source>
</reference>
<proteinExistence type="predicted"/>
<dbReference type="EMBL" id="CP075587">
    <property type="protein sequence ID" value="QYF49400.1"/>
    <property type="molecule type" value="Genomic_DNA"/>
</dbReference>
<organism evidence="2 3">
    <name type="scientific">Candidatus Rhabdochlamydia oedothoracis</name>
    <dbReference type="NCBI Taxonomy" id="2720720"/>
    <lineage>
        <taxon>Bacteria</taxon>
        <taxon>Pseudomonadati</taxon>
        <taxon>Chlamydiota</taxon>
        <taxon>Chlamydiia</taxon>
        <taxon>Parachlamydiales</taxon>
        <taxon>Candidatus Rhabdochlamydiaceae</taxon>
        <taxon>Candidatus Rhabdochlamydia</taxon>
    </lineage>
</organism>